<feature type="region of interest" description="Disordered" evidence="1">
    <location>
        <begin position="1"/>
        <end position="150"/>
    </location>
</feature>
<evidence type="ECO:0000313" key="2">
    <source>
        <dbReference type="EMBL" id="EKG13459.1"/>
    </source>
</evidence>
<dbReference type="OrthoDB" id="10490590at2759"/>
<dbReference type="EMBL" id="AHHD01000413">
    <property type="protein sequence ID" value="EKG13459.1"/>
    <property type="molecule type" value="Genomic_DNA"/>
</dbReference>
<dbReference type="AlphaFoldDB" id="K2RTD8"/>
<dbReference type="STRING" id="1126212.K2RTD8"/>
<sequence length="150" mass="16070">MAAEPSRLLGQGMSNNVEGDESDVDAEHEEDVDMIQPVPYVAHNHSLPEDEGSDLDAEGEDIDAEGEEIDDEEDAGEPVGAVKLQEGDDVDAEGEDDDEAVLDESSDEPKSSESEVDAESDSESEANDWEGQSDTAEEGDAEIVDPNRCM</sequence>
<feature type="compositionally biased region" description="Acidic residues" evidence="1">
    <location>
        <begin position="49"/>
        <end position="76"/>
    </location>
</feature>
<evidence type="ECO:0000313" key="3">
    <source>
        <dbReference type="Proteomes" id="UP000007129"/>
    </source>
</evidence>
<comment type="caution">
    <text evidence="2">The sequence shown here is derived from an EMBL/GenBank/DDBJ whole genome shotgun (WGS) entry which is preliminary data.</text>
</comment>
<organism evidence="2 3">
    <name type="scientific">Macrophomina phaseolina (strain MS6)</name>
    <name type="common">Charcoal rot fungus</name>
    <dbReference type="NCBI Taxonomy" id="1126212"/>
    <lineage>
        <taxon>Eukaryota</taxon>
        <taxon>Fungi</taxon>
        <taxon>Dikarya</taxon>
        <taxon>Ascomycota</taxon>
        <taxon>Pezizomycotina</taxon>
        <taxon>Dothideomycetes</taxon>
        <taxon>Dothideomycetes incertae sedis</taxon>
        <taxon>Botryosphaeriales</taxon>
        <taxon>Botryosphaeriaceae</taxon>
        <taxon>Macrophomina</taxon>
    </lineage>
</organism>
<name>K2RTD8_MACPH</name>
<dbReference type="Proteomes" id="UP000007129">
    <property type="component" value="Unassembled WGS sequence"/>
</dbReference>
<feature type="compositionally biased region" description="Acidic residues" evidence="1">
    <location>
        <begin position="87"/>
        <end position="106"/>
    </location>
</feature>
<protein>
    <submittedName>
        <fullName evidence="2">Uncharacterized protein</fullName>
    </submittedName>
</protein>
<accession>K2RTD8</accession>
<proteinExistence type="predicted"/>
<reference evidence="2 3" key="1">
    <citation type="journal article" date="2012" name="BMC Genomics">
        <title>Tools to kill: Genome of one of the most destructive plant pathogenic fungi Macrophomina phaseolina.</title>
        <authorList>
            <person name="Islam M.S."/>
            <person name="Haque M.S."/>
            <person name="Islam M.M."/>
            <person name="Emdad E.M."/>
            <person name="Halim A."/>
            <person name="Hossen Q.M.M."/>
            <person name="Hossain M.Z."/>
            <person name="Ahmed B."/>
            <person name="Rahim S."/>
            <person name="Rahman M.S."/>
            <person name="Alam M.M."/>
            <person name="Hou S."/>
            <person name="Wan X."/>
            <person name="Saito J.A."/>
            <person name="Alam M."/>
        </authorList>
    </citation>
    <scope>NUCLEOTIDE SEQUENCE [LARGE SCALE GENOMIC DNA]</scope>
    <source>
        <strain evidence="2 3">MS6</strain>
    </source>
</reference>
<evidence type="ECO:0000256" key="1">
    <source>
        <dbReference type="SAM" id="MobiDB-lite"/>
    </source>
</evidence>
<gene>
    <name evidence="2" type="ORF">MPH_09485</name>
</gene>
<dbReference type="InParanoid" id="K2RTD8"/>
<dbReference type="HOGENOM" id="CLU_1740892_0_0_1"/>
<feature type="compositionally biased region" description="Acidic residues" evidence="1">
    <location>
        <begin position="114"/>
        <end position="128"/>
    </location>
</feature>
<feature type="compositionally biased region" description="Acidic residues" evidence="1">
    <location>
        <begin position="18"/>
        <end position="33"/>
    </location>
</feature>
<dbReference type="VEuPathDB" id="FungiDB:MPH_09485"/>